<evidence type="ECO:0000256" key="4">
    <source>
        <dbReference type="ARBA" id="ARBA00023136"/>
    </source>
</evidence>
<comment type="subcellular location">
    <subcellularLocation>
        <location evidence="1">Membrane</location>
        <topology evidence="1">Multi-pass membrane protein</topology>
    </subcellularLocation>
</comment>
<feature type="transmembrane region" description="Helical" evidence="5">
    <location>
        <begin position="131"/>
        <end position="159"/>
    </location>
</feature>
<evidence type="ECO:0000256" key="5">
    <source>
        <dbReference type="SAM" id="Phobius"/>
    </source>
</evidence>
<keyword evidence="3 5" id="KW-1133">Transmembrane helix</keyword>
<dbReference type="InterPro" id="IPR003825">
    <property type="entry name" value="Colicin-V_CvpA"/>
</dbReference>
<dbReference type="Pfam" id="PF02674">
    <property type="entry name" value="Colicin_V"/>
    <property type="match status" value="2"/>
</dbReference>
<gene>
    <name evidence="6" type="ORF">SAMN02746066_03781</name>
</gene>
<evidence type="ECO:0000256" key="2">
    <source>
        <dbReference type="ARBA" id="ARBA00022692"/>
    </source>
</evidence>
<dbReference type="PANTHER" id="PTHR37306:SF1">
    <property type="entry name" value="COLICIN V PRODUCTION PROTEIN"/>
    <property type="match status" value="1"/>
</dbReference>
<proteinExistence type="predicted"/>
<evidence type="ECO:0000256" key="1">
    <source>
        <dbReference type="ARBA" id="ARBA00004141"/>
    </source>
</evidence>
<reference evidence="6 7" key="1">
    <citation type="submission" date="2016-11" db="EMBL/GenBank/DDBJ databases">
        <authorList>
            <person name="Jaros S."/>
            <person name="Januszkiewicz K."/>
            <person name="Wedrychowicz H."/>
        </authorList>
    </citation>
    <scope>NUCLEOTIDE SEQUENCE [LARGE SCALE GENOMIC DNA]</scope>
    <source>
        <strain evidence="6 7">DSM 15930</strain>
    </source>
</reference>
<evidence type="ECO:0000313" key="6">
    <source>
        <dbReference type="EMBL" id="SHM88933.1"/>
    </source>
</evidence>
<dbReference type="AlphaFoldDB" id="A0A1M7MEY8"/>
<sequence length="235" mass="26279">MNWLVIAVAAVLIAFALKGRKVGFIKTIFSIFSIIIAIVVSSALSPYVSKALRTNEKFYNYINERVEDVINLKVEDKDTATVSEQADAINKLSLPESIKKNLLENKNNSEVYKALHVDTFKEYVNGYITTIVINAIAFIITYLIVTILLFVLCIALNIISKLPIINGLNKTAGLLVGLFEGLLVIWMLCIVLTAFSSTESAQKLFELIKESQFLSCLYDNNLLMRLITNMAKVLF</sequence>
<dbReference type="GO" id="GO:0009403">
    <property type="term" value="P:toxin biosynthetic process"/>
    <property type="evidence" value="ECO:0007669"/>
    <property type="project" value="InterPro"/>
</dbReference>
<evidence type="ECO:0000256" key="3">
    <source>
        <dbReference type="ARBA" id="ARBA00022989"/>
    </source>
</evidence>
<feature type="transmembrane region" description="Helical" evidence="5">
    <location>
        <begin position="29"/>
        <end position="48"/>
    </location>
</feature>
<dbReference type="Proteomes" id="UP000184038">
    <property type="component" value="Unassembled WGS sequence"/>
</dbReference>
<dbReference type="PANTHER" id="PTHR37306">
    <property type="entry name" value="COLICIN V PRODUCTION PROTEIN"/>
    <property type="match status" value="1"/>
</dbReference>
<dbReference type="STRING" id="1120996.SAMN02746066_03781"/>
<dbReference type="OrthoDB" id="2083110at2"/>
<accession>A0A1M7MEY8</accession>
<keyword evidence="4 5" id="KW-0472">Membrane</keyword>
<name>A0A1M7MEY8_9FIRM</name>
<dbReference type="GO" id="GO:0016020">
    <property type="term" value="C:membrane"/>
    <property type="evidence" value="ECO:0007669"/>
    <property type="project" value="UniProtKB-SubCell"/>
</dbReference>
<feature type="transmembrane region" description="Helical" evidence="5">
    <location>
        <begin position="171"/>
        <end position="195"/>
    </location>
</feature>
<dbReference type="EMBL" id="FRCP01000020">
    <property type="protein sequence ID" value="SHM88933.1"/>
    <property type="molecule type" value="Genomic_DNA"/>
</dbReference>
<keyword evidence="7" id="KW-1185">Reference proteome</keyword>
<evidence type="ECO:0000313" key="7">
    <source>
        <dbReference type="Proteomes" id="UP000184038"/>
    </source>
</evidence>
<dbReference type="RefSeq" id="WP_139241809.1">
    <property type="nucleotide sequence ID" value="NZ_FRCP01000020.1"/>
</dbReference>
<keyword evidence="2 5" id="KW-0812">Transmembrane</keyword>
<organism evidence="6 7">
    <name type="scientific">Anaerosporobacter mobilis DSM 15930</name>
    <dbReference type="NCBI Taxonomy" id="1120996"/>
    <lineage>
        <taxon>Bacteria</taxon>
        <taxon>Bacillati</taxon>
        <taxon>Bacillota</taxon>
        <taxon>Clostridia</taxon>
        <taxon>Lachnospirales</taxon>
        <taxon>Lachnospiraceae</taxon>
        <taxon>Anaerosporobacter</taxon>
    </lineage>
</organism>
<protein>
    <submittedName>
        <fullName evidence="6">Colicin V production protein</fullName>
    </submittedName>
</protein>